<dbReference type="OrthoDB" id="10014195at2"/>
<dbReference type="EMBL" id="BDCO01000002">
    <property type="protein sequence ID" value="GAT33089.1"/>
    <property type="molecule type" value="Genomic_DNA"/>
</dbReference>
<dbReference type="Proteomes" id="UP000076023">
    <property type="component" value="Unassembled WGS sequence"/>
</dbReference>
<name>A0A146G5N8_TERSA</name>
<keyword evidence="2" id="KW-1185">Reference proteome</keyword>
<comment type="caution">
    <text evidence="1">The sequence shown here is derived from an EMBL/GenBank/DDBJ whole genome shotgun (WGS) entry which is preliminary data.</text>
</comment>
<accession>A0A146G5N8</accession>
<evidence type="ECO:0000313" key="1">
    <source>
        <dbReference type="EMBL" id="GAT33089.1"/>
    </source>
</evidence>
<reference evidence="2" key="1">
    <citation type="journal article" date="2017" name="Genome Announc.">
        <title>Draft Genome Sequence of Terrimicrobium sacchariphilum NM-5T, a Facultative Anaerobic Soil Bacterium of the Class Spartobacteria.</title>
        <authorList>
            <person name="Qiu Y.L."/>
            <person name="Tourlousse D.M."/>
            <person name="Matsuura N."/>
            <person name="Ohashi A."/>
            <person name="Sekiguchi Y."/>
        </authorList>
    </citation>
    <scope>NUCLEOTIDE SEQUENCE [LARGE SCALE GENOMIC DNA]</scope>
    <source>
        <strain evidence="2">NM-5</strain>
    </source>
</reference>
<sequence length="170" mass="18640">MLEAYLSSGGLSRKSGPCVYALILIAKDHDPRIYIGRTGTSSKTGVDSPFGRLSTHLKKRGKTATCIFGGRNDPAFIESARVVFLAVHIPGSHPEVGTAEKWMIWHCEQNKKVGRYELLNGEDIPKNEPPIRESIRAELLKLYKKAVHCCGVEPKCLPSGRSAPIKTGNI</sequence>
<dbReference type="InParanoid" id="A0A146G5N8"/>
<gene>
    <name evidence="1" type="ORF">TSACC_21496</name>
</gene>
<dbReference type="RefSeq" id="WP_153811338.1">
    <property type="nucleotide sequence ID" value="NZ_BDCO01000002.1"/>
</dbReference>
<evidence type="ECO:0000313" key="2">
    <source>
        <dbReference type="Proteomes" id="UP000076023"/>
    </source>
</evidence>
<dbReference type="AlphaFoldDB" id="A0A146G5N8"/>
<proteinExistence type="predicted"/>
<organism evidence="1 2">
    <name type="scientific">Terrimicrobium sacchariphilum</name>
    <dbReference type="NCBI Taxonomy" id="690879"/>
    <lineage>
        <taxon>Bacteria</taxon>
        <taxon>Pseudomonadati</taxon>
        <taxon>Verrucomicrobiota</taxon>
        <taxon>Terrimicrobiia</taxon>
        <taxon>Terrimicrobiales</taxon>
        <taxon>Terrimicrobiaceae</taxon>
        <taxon>Terrimicrobium</taxon>
    </lineage>
</organism>
<protein>
    <submittedName>
        <fullName evidence="1">Uncharacterized protein</fullName>
    </submittedName>
</protein>